<name>A0A895YQX7_9ACTN</name>
<dbReference type="AlphaFoldDB" id="A0A895YQX7"/>
<keyword evidence="2" id="KW-0456">Lyase</keyword>
<organism evidence="3 4">
    <name type="scientific">Natronosporangium hydrolyticum</name>
    <dbReference type="NCBI Taxonomy" id="2811111"/>
    <lineage>
        <taxon>Bacteria</taxon>
        <taxon>Bacillati</taxon>
        <taxon>Actinomycetota</taxon>
        <taxon>Actinomycetes</taxon>
        <taxon>Micromonosporales</taxon>
        <taxon>Micromonosporaceae</taxon>
        <taxon>Natronosporangium</taxon>
    </lineage>
</organism>
<evidence type="ECO:0000313" key="3">
    <source>
        <dbReference type="EMBL" id="QSB17166.1"/>
    </source>
</evidence>
<gene>
    <name evidence="3" type="ORF">JQS43_07420</name>
</gene>
<dbReference type="Proteomes" id="UP000662857">
    <property type="component" value="Chromosome"/>
</dbReference>
<dbReference type="KEGG" id="nhy:JQS43_07420"/>
<dbReference type="Gene3D" id="3.40.50.1400">
    <property type="match status" value="2"/>
</dbReference>
<keyword evidence="1" id="KW-0479">Metal-binding</keyword>
<proteinExistence type="predicted"/>
<dbReference type="SUPFAM" id="SSF53800">
    <property type="entry name" value="Chelatase"/>
    <property type="match status" value="1"/>
</dbReference>
<sequence length="217" mass="22491">MVGVAHGTRDPRGAEATRALLARVHALAPELSVHESYVEITEPSLRTVLAAVPAPAVVVPLLLGAGYHVQVDLPAAITASGGGARLAPALGPHPLLALALHERLLEAGWNGEPVVLAAAGSSHRRPRRDAQRTAALLERRLGVSVRAAYASAARPTVAEAVAAWQGRAAVASYLLAPGFFHDRVVAAGARVTSAPLGDHDALAQLILLRYTTTSPAR</sequence>
<accession>A0A895YQX7</accession>
<evidence type="ECO:0000256" key="2">
    <source>
        <dbReference type="ARBA" id="ARBA00023239"/>
    </source>
</evidence>
<evidence type="ECO:0000256" key="1">
    <source>
        <dbReference type="ARBA" id="ARBA00022723"/>
    </source>
</evidence>
<evidence type="ECO:0000313" key="4">
    <source>
        <dbReference type="Proteomes" id="UP000662857"/>
    </source>
</evidence>
<dbReference type="PANTHER" id="PTHR33542:SF5">
    <property type="entry name" value="FERROCHELATASE CHE1"/>
    <property type="match status" value="1"/>
</dbReference>
<dbReference type="InterPro" id="IPR002762">
    <property type="entry name" value="CbiX-like"/>
</dbReference>
<dbReference type="PANTHER" id="PTHR33542">
    <property type="entry name" value="SIROHYDROCHLORIN FERROCHELATASE, CHLOROPLASTIC"/>
    <property type="match status" value="1"/>
</dbReference>
<dbReference type="EMBL" id="CP070499">
    <property type="protein sequence ID" value="QSB17166.1"/>
    <property type="molecule type" value="Genomic_DNA"/>
</dbReference>
<keyword evidence="4" id="KW-1185">Reference proteome</keyword>
<reference evidence="3" key="1">
    <citation type="submission" date="2021-02" db="EMBL/GenBank/DDBJ databases">
        <title>Natrosporangium hydrolyticum gen. nov., sp. nov, a haloalkaliphilic actinobacterium from a soda solonchak soil.</title>
        <authorList>
            <person name="Sorokin D.Y."/>
            <person name="Khijniak T.V."/>
            <person name="Zakharycheva A.P."/>
            <person name="Boueva O.V."/>
            <person name="Ariskina E.V."/>
            <person name="Hahnke R.L."/>
            <person name="Bunk B."/>
            <person name="Sproer C."/>
            <person name="Schumann P."/>
            <person name="Evtushenko L.I."/>
            <person name="Kublanov I.V."/>
        </authorList>
    </citation>
    <scope>NUCLEOTIDE SEQUENCE</scope>
    <source>
        <strain evidence="3">DSM 106523</strain>
    </source>
</reference>
<dbReference type="GO" id="GO:0046872">
    <property type="term" value="F:metal ion binding"/>
    <property type="evidence" value="ECO:0007669"/>
    <property type="project" value="UniProtKB-KW"/>
</dbReference>
<dbReference type="InterPro" id="IPR050963">
    <property type="entry name" value="Sirohydro_Cobaltochel/CbiX"/>
</dbReference>
<dbReference type="GO" id="GO:0016829">
    <property type="term" value="F:lyase activity"/>
    <property type="evidence" value="ECO:0007669"/>
    <property type="project" value="UniProtKB-KW"/>
</dbReference>
<dbReference type="Pfam" id="PF01903">
    <property type="entry name" value="CbiX"/>
    <property type="match status" value="1"/>
</dbReference>
<protein>
    <submittedName>
        <fullName evidence="3">Sirohydrochlorin chelatase</fullName>
    </submittedName>
</protein>